<accession>A0A4S3PU97</accession>
<reference evidence="2 3" key="1">
    <citation type="journal article" date="2019" name="Indoor Air">
        <title>Impacts of indoor surface finishes on bacterial viability.</title>
        <authorList>
            <person name="Hu J."/>
            <person name="Maamar S.B."/>
            <person name="Glawe A.J."/>
            <person name="Gottel N."/>
            <person name="Gilbert J.A."/>
            <person name="Hartmann E.M."/>
        </authorList>
    </citation>
    <scope>NUCLEOTIDE SEQUENCE [LARGE SCALE GENOMIC DNA]</scope>
    <source>
        <strain evidence="2 3">AF060A6</strain>
    </source>
</reference>
<dbReference type="Proteomes" id="UP000306477">
    <property type="component" value="Unassembled WGS sequence"/>
</dbReference>
<feature type="transmembrane region" description="Helical" evidence="1">
    <location>
        <begin position="142"/>
        <end position="162"/>
    </location>
</feature>
<dbReference type="OrthoDB" id="2609634at2"/>
<dbReference type="EMBL" id="SLUB01000012">
    <property type="protein sequence ID" value="THE13064.1"/>
    <property type="molecule type" value="Genomic_DNA"/>
</dbReference>
<comment type="caution">
    <text evidence="2">The sequence shown here is derived from an EMBL/GenBank/DDBJ whole genome shotgun (WGS) entry which is preliminary data.</text>
</comment>
<proteinExistence type="predicted"/>
<evidence type="ECO:0000256" key="1">
    <source>
        <dbReference type="SAM" id="Phobius"/>
    </source>
</evidence>
<keyword evidence="1" id="KW-0812">Transmembrane</keyword>
<protein>
    <submittedName>
        <fullName evidence="2">Uncharacterized protein</fullName>
    </submittedName>
</protein>
<evidence type="ECO:0000313" key="3">
    <source>
        <dbReference type="Proteomes" id="UP000306477"/>
    </source>
</evidence>
<name>A0A4S3PU97_9BACI</name>
<gene>
    <name evidence="2" type="ORF">E1I69_09345</name>
</gene>
<keyword evidence="1" id="KW-0472">Membrane</keyword>
<feature type="transmembrane region" description="Helical" evidence="1">
    <location>
        <begin position="95"/>
        <end position="122"/>
    </location>
</feature>
<organism evidence="2 3">
    <name type="scientific">Bacillus timonensis</name>
    <dbReference type="NCBI Taxonomy" id="1033734"/>
    <lineage>
        <taxon>Bacteria</taxon>
        <taxon>Bacillati</taxon>
        <taxon>Bacillota</taxon>
        <taxon>Bacilli</taxon>
        <taxon>Bacillales</taxon>
        <taxon>Bacillaceae</taxon>
        <taxon>Bacillus</taxon>
    </lineage>
</organism>
<feature type="transmembrane region" description="Helical" evidence="1">
    <location>
        <begin position="57"/>
        <end position="83"/>
    </location>
</feature>
<evidence type="ECO:0000313" key="2">
    <source>
        <dbReference type="EMBL" id="THE13064.1"/>
    </source>
</evidence>
<dbReference type="AlphaFoldDB" id="A0A4S3PU97"/>
<feature type="transmembrane region" description="Helical" evidence="1">
    <location>
        <begin position="15"/>
        <end position="37"/>
    </location>
</feature>
<sequence>MDLVDKKQHVLQRKLLTASLTGALFAILLGLFVPSPFGSEINSIKEYLWSFTTTVPLYLMYSFPVIFVYGTVTSIISDFLSGLIAKNRMKRSEPYLSFVLHLLFGSILQWVSLGAAILYFIIDRMLRKMKNRYKWRQAFIGLAIPFLLWIFFMGIIWIMDLFKDGADFIVF</sequence>
<keyword evidence="3" id="KW-1185">Reference proteome</keyword>
<dbReference type="RefSeq" id="WP_136379340.1">
    <property type="nucleotide sequence ID" value="NZ_SLUB01000012.1"/>
</dbReference>
<keyword evidence="1" id="KW-1133">Transmembrane helix</keyword>